<dbReference type="RefSeq" id="WP_193180081.1">
    <property type="nucleotide sequence ID" value="NZ_JACVXA010000009.1"/>
</dbReference>
<dbReference type="AlphaFoldDB" id="A0A8J7CJ96"/>
<reference evidence="2" key="1">
    <citation type="submission" date="2020-09" db="EMBL/GenBank/DDBJ databases">
        <title>A novel bacterium of genus Mangrovicoccus, isolated from South China Sea.</title>
        <authorList>
            <person name="Huang H."/>
            <person name="Mo K."/>
            <person name="Hu Y."/>
        </authorList>
    </citation>
    <scope>NUCLEOTIDE SEQUENCE</scope>
    <source>
        <strain evidence="2">HB182678</strain>
    </source>
</reference>
<name>A0A8J7CJ96_9RHOB</name>
<sequence>MNLNTLVLIVGLIGTCGSIFYTAGQQTKRIDEIEAWQDRHDELHKEAAASYAARLAAIDGRVEANASEARRIENLTYRTTVLEQNQAATQRSLSELKDQLNTLGGDIRVIREILERVGQAQIRK</sequence>
<evidence type="ECO:0000313" key="2">
    <source>
        <dbReference type="EMBL" id="MBE3637456.1"/>
    </source>
</evidence>
<dbReference type="Proteomes" id="UP000609121">
    <property type="component" value="Unassembled WGS sequence"/>
</dbReference>
<gene>
    <name evidence="2" type="ORF">ICN82_04470</name>
</gene>
<keyword evidence="3" id="KW-1185">Reference proteome</keyword>
<accession>A0A8J7CJ96</accession>
<keyword evidence="1" id="KW-0472">Membrane</keyword>
<keyword evidence="1" id="KW-1133">Transmembrane helix</keyword>
<feature type="transmembrane region" description="Helical" evidence="1">
    <location>
        <begin position="6"/>
        <end position="23"/>
    </location>
</feature>
<keyword evidence="1" id="KW-0812">Transmembrane</keyword>
<dbReference type="EMBL" id="JACVXA010000009">
    <property type="protein sequence ID" value="MBE3637456.1"/>
    <property type="molecule type" value="Genomic_DNA"/>
</dbReference>
<evidence type="ECO:0000256" key="1">
    <source>
        <dbReference type="SAM" id="Phobius"/>
    </source>
</evidence>
<comment type="caution">
    <text evidence="2">The sequence shown here is derived from an EMBL/GenBank/DDBJ whole genome shotgun (WGS) entry which is preliminary data.</text>
</comment>
<organism evidence="2 3">
    <name type="scientific">Mangrovicoccus algicola</name>
    <dbReference type="NCBI Taxonomy" id="2771008"/>
    <lineage>
        <taxon>Bacteria</taxon>
        <taxon>Pseudomonadati</taxon>
        <taxon>Pseudomonadota</taxon>
        <taxon>Alphaproteobacteria</taxon>
        <taxon>Rhodobacterales</taxon>
        <taxon>Paracoccaceae</taxon>
        <taxon>Mangrovicoccus</taxon>
    </lineage>
</organism>
<protein>
    <submittedName>
        <fullName evidence="2">Uncharacterized protein</fullName>
    </submittedName>
</protein>
<proteinExistence type="predicted"/>
<evidence type="ECO:0000313" key="3">
    <source>
        <dbReference type="Proteomes" id="UP000609121"/>
    </source>
</evidence>